<dbReference type="InterPro" id="IPR036104">
    <property type="entry name" value="BFN_sf"/>
</dbReference>
<evidence type="ECO:0000313" key="3">
    <source>
        <dbReference type="EMBL" id="WBL35735.1"/>
    </source>
</evidence>
<dbReference type="PANTHER" id="PTHR15160">
    <property type="entry name" value="VON HIPPEL-LINDAU PROTEIN"/>
    <property type="match status" value="1"/>
</dbReference>
<dbReference type="PANTHER" id="PTHR15160:SF1">
    <property type="entry name" value="VON HIPPEL-LINDAU DISEASE TUMOR SUPPRESSOR"/>
    <property type="match status" value="1"/>
</dbReference>
<sequence length="182" mass="20419">MRELSIESIRLSLMNYQRVVILREKDSDRYLPIWIGPAEADAIAVRLQDVSVARPLTHDLLRNMIEQLGARVAYIVVNDLENDTFYARIVLDVNGKTLEVDSRPSDAIALAVRVDAPIFAEESVLDRAGVILEEGEEAEGKEAKAGARPLEETKPADPEELEKLGVFKEFIEGLDLDDFDKR</sequence>
<dbReference type="PROSITE" id="PS51658">
    <property type="entry name" value="BFN"/>
    <property type="match status" value="1"/>
</dbReference>
<protein>
    <submittedName>
        <fullName evidence="3">Bifunctional nuclease family protein</fullName>
    </submittedName>
</protein>
<feature type="domain" description="BFN" evidence="2">
    <location>
        <begin position="1"/>
        <end position="132"/>
    </location>
</feature>
<organism evidence="3 4">
    <name type="scientific">Tepidiforma flava</name>
    <dbReference type="NCBI Taxonomy" id="3004094"/>
    <lineage>
        <taxon>Bacteria</taxon>
        <taxon>Bacillati</taxon>
        <taxon>Chloroflexota</taxon>
        <taxon>Tepidiformia</taxon>
        <taxon>Tepidiformales</taxon>
        <taxon>Tepidiformaceae</taxon>
        <taxon>Tepidiforma</taxon>
    </lineage>
</organism>
<evidence type="ECO:0000313" key="4">
    <source>
        <dbReference type="Proteomes" id="UP001212803"/>
    </source>
</evidence>
<reference evidence="3 4" key="1">
    <citation type="journal article" date="2023" name="ISME J.">
        <title>Thermophilic Dehalococcoidia with unusual traits shed light on an unexpected past.</title>
        <authorList>
            <person name="Palmer M."/>
            <person name="Covington J.K."/>
            <person name="Zhou E.M."/>
            <person name="Thomas S.C."/>
            <person name="Habib N."/>
            <person name="Seymour C.O."/>
            <person name="Lai D."/>
            <person name="Johnston J."/>
            <person name="Hashimi A."/>
            <person name="Jiao J.Y."/>
            <person name="Muok A.R."/>
            <person name="Liu L."/>
            <person name="Xian W.D."/>
            <person name="Zhi X.Y."/>
            <person name="Li M.M."/>
            <person name="Silva L.P."/>
            <person name="Bowen B.P."/>
            <person name="Louie K."/>
            <person name="Briegel A."/>
            <person name="Pett-Ridge J."/>
            <person name="Weber P.K."/>
            <person name="Tocheva E.I."/>
            <person name="Woyke T."/>
            <person name="Northen T.R."/>
            <person name="Mayali X."/>
            <person name="Li W.J."/>
            <person name="Hedlund B.P."/>
        </authorList>
    </citation>
    <scope>NUCLEOTIDE SEQUENCE [LARGE SCALE GENOMIC DNA]</scope>
    <source>
        <strain evidence="3 4">YIM 72310</strain>
    </source>
</reference>
<dbReference type="RefSeq" id="WP_270056260.1">
    <property type="nucleotide sequence ID" value="NZ_CP115149.1"/>
</dbReference>
<evidence type="ECO:0000256" key="1">
    <source>
        <dbReference type="SAM" id="MobiDB-lite"/>
    </source>
</evidence>
<dbReference type="InterPro" id="IPR003729">
    <property type="entry name" value="Bi_nuclease_dom"/>
</dbReference>
<dbReference type="Proteomes" id="UP001212803">
    <property type="component" value="Chromosome"/>
</dbReference>
<accession>A0ABY7M5B6</accession>
<feature type="region of interest" description="Disordered" evidence="1">
    <location>
        <begin position="136"/>
        <end position="159"/>
    </location>
</feature>
<evidence type="ECO:0000259" key="2">
    <source>
        <dbReference type="PROSITE" id="PS51658"/>
    </source>
</evidence>
<proteinExistence type="predicted"/>
<gene>
    <name evidence="3" type="ORF">O0235_13290</name>
</gene>
<dbReference type="EMBL" id="CP115149">
    <property type="protein sequence ID" value="WBL35735.1"/>
    <property type="molecule type" value="Genomic_DNA"/>
</dbReference>
<keyword evidence="4" id="KW-1185">Reference proteome</keyword>
<dbReference type="Pfam" id="PF02577">
    <property type="entry name" value="BFN_dom"/>
    <property type="match status" value="1"/>
</dbReference>
<name>A0ABY7M5B6_9CHLR</name>
<dbReference type="Gene3D" id="3.10.690.10">
    <property type="entry name" value="Bifunctional nuclease domain"/>
    <property type="match status" value="1"/>
</dbReference>
<feature type="compositionally biased region" description="Basic and acidic residues" evidence="1">
    <location>
        <begin position="138"/>
        <end position="159"/>
    </location>
</feature>
<dbReference type="SUPFAM" id="SSF103256">
    <property type="entry name" value="Hypothetical protein TM0160"/>
    <property type="match status" value="1"/>
</dbReference>